<dbReference type="RefSeq" id="WP_013052612.1">
    <property type="nucleotide sequence ID" value="NC_014012.1"/>
</dbReference>
<protein>
    <submittedName>
        <fullName evidence="2">Acetyltransferase, GNAT family</fullName>
    </submittedName>
</protein>
<dbReference type="Gene3D" id="3.40.630.30">
    <property type="match status" value="1"/>
</dbReference>
<dbReference type="eggNOG" id="COG0456">
    <property type="taxonomic scope" value="Bacteria"/>
</dbReference>
<dbReference type="KEGG" id="svo:SVI_3346"/>
<dbReference type="GO" id="GO:0016747">
    <property type="term" value="F:acyltransferase activity, transferring groups other than amino-acyl groups"/>
    <property type="evidence" value="ECO:0007669"/>
    <property type="project" value="InterPro"/>
</dbReference>
<feature type="domain" description="N-acetyltransferase" evidence="1">
    <location>
        <begin position="14"/>
        <end position="154"/>
    </location>
</feature>
<dbReference type="Pfam" id="PF00583">
    <property type="entry name" value="Acetyltransf_1"/>
    <property type="match status" value="1"/>
</dbReference>
<evidence type="ECO:0000313" key="3">
    <source>
        <dbReference type="Proteomes" id="UP000002350"/>
    </source>
</evidence>
<dbReference type="InterPro" id="IPR000182">
    <property type="entry name" value="GNAT_dom"/>
</dbReference>
<dbReference type="Proteomes" id="UP000002350">
    <property type="component" value="Chromosome"/>
</dbReference>
<dbReference type="AlphaFoldDB" id="D4ZBC2"/>
<dbReference type="EMBL" id="AP011177">
    <property type="protein sequence ID" value="BAJ03317.1"/>
    <property type="molecule type" value="Genomic_DNA"/>
</dbReference>
<accession>D4ZBC2</accession>
<dbReference type="InterPro" id="IPR016181">
    <property type="entry name" value="Acyl_CoA_acyltransferase"/>
</dbReference>
<keyword evidence="3" id="KW-1185">Reference proteome</keyword>
<keyword evidence="2" id="KW-0808">Transferase</keyword>
<reference evidence="3" key="1">
    <citation type="journal article" date="2010" name="Mol. Biosyst.">
        <title>Complete genome sequence and comparative analysis of Shewanella violacea, a psychrophilic and piezophilic bacterium from deep sea floor sediments.</title>
        <authorList>
            <person name="Aono E."/>
            <person name="Baba T."/>
            <person name="Ara T."/>
            <person name="Nishi T."/>
            <person name="Nakamichi T."/>
            <person name="Inamoto E."/>
            <person name="Toyonaga H."/>
            <person name="Hasegawa M."/>
            <person name="Takai Y."/>
            <person name="Okumura Y."/>
            <person name="Baba M."/>
            <person name="Tomita M."/>
            <person name="Kato C."/>
            <person name="Oshima T."/>
            <person name="Nakasone K."/>
            <person name="Mori H."/>
        </authorList>
    </citation>
    <scope>NUCLEOTIDE SEQUENCE [LARGE SCALE GENOMIC DNA]</scope>
    <source>
        <strain evidence="3">JCM 10179 / CIP 106290 / LMG 19151 / DSS12</strain>
    </source>
</reference>
<dbReference type="STRING" id="637905.SVI_3346"/>
<dbReference type="HOGENOM" id="CLU_013985_19_4_6"/>
<gene>
    <name evidence="2" type="ordered locus">SVI_3346</name>
</gene>
<proteinExistence type="predicted"/>
<organism evidence="2 3">
    <name type="scientific">Shewanella violacea (strain JCM 10179 / CIP 106290 / LMG 19151 / DSS12)</name>
    <dbReference type="NCBI Taxonomy" id="637905"/>
    <lineage>
        <taxon>Bacteria</taxon>
        <taxon>Pseudomonadati</taxon>
        <taxon>Pseudomonadota</taxon>
        <taxon>Gammaproteobacteria</taxon>
        <taxon>Alteromonadales</taxon>
        <taxon>Shewanellaceae</taxon>
        <taxon>Shewanella</taxon>
    </lineage>
</organism>
<dbReference type="OrthoDB" id="9799092at2"/>
<sequence length="154" mass="17107">MAANCRLLISKDSLNYRELRLESLRLNPDSFGADYEDEVNIPQLHFEKLIEQGSIDALMLGAFVGGKLVGLCGLLASHSGPVIIVQMYVQSGYRGMGVGSRLLYLAKISLSELNHDSLMLTVFEDNQSAINTYTKAGFIATKVEEDEVYMVFHR</sequence>
<dbReference type="CDD" id="cd04301">
    <property type="entry name" value="NAT_SF"/>
    <property type="match status" value="1"/>
</dbReference>
<evidence type="ECO:0000259" key="1">
    <source>
        <dbReference type="PROSITE" id="PS51186"/>
    </source>
</evidence>
<dbReference type="SUPFAM" id="SSF55729">
    <property type="entry name" value="Acyl-CoA N-acyltransferases (Nat)"/>
    <property type="match status" value="1"/>
</dbReference>
<name>D4ZBC2_SHEVD</name>
<evidence type="ECO:0000313" key="2">
    <source>
        <dbReference type="EMBL" id="BAJ03317.1"/>
    </source>
</evidence>
<dbReference type="PROSITE" id="PS51186">
    <property type="entry name" value="GNAT"/>
    <property type="match status" value="1"/>
</dbReference>